<organism evidence="2">
    <name type="scientific">Cucumis melo</name>
    <name type="common">Muskmelon</name>
    <dbReference type="NCBI Taxonomy" id="3656"/>
    <lineage>
        <taxon>Eukaryota</taxon>
        <taxon>Viridiplantae</taxon>
        <taxon>Streptophyta</taxon>
        <taxon>Embryophyta</taxon>
        <taxon>Tracheophyta</taxon>
        <taxon>Spermatophyta</taxon>
        <taxon>Magnoliopsida</taxon>
        <taxon>eudicotyledons</taxon>
        <taxon>Gunneridae</taxon>
        <taxon>Pentapetalae</taxon>
        <taxon>rosids</taxon>
        <taxon>fabids</taxon>
        <taxon>Cucurbitales</taxon>
        <taxon>Cucurbitaceae</taxon>
        <taxon>Benincaseae</taxon>
        <taxon>Cucumis</taxon>
    </lineage>
</organism>
<accession>A0A9I9EG03</accession>
<feature type="compositionally biased region" description="Basic and acidic residues" evidence="1">
    <location>
        <begin position="13"/>
        <end position="30"/>
    </location>
</feature>
<protein>
    <submittedName>
        <fullName evidence="2">Uncharacterized protein</fullName>
    </submittedName>
</protein>
<reference evidence="2" key="1">
    <citation type="submission" date="2023-03" db="UniProtKB">
        <authorList>
            <consortium name="EnsemblPlants"/>
        </authorList>
    </citation>
    <scope>IDENTIFICATION</scope>
</reference>
<evidence type="ECO:0000313" key="2">
    <source>
        <dbReference type="EnsemblPlants" id="MELO3C033258.2.1"/>
    </source>
</evidence>
<dbReference type="Gramene" id="MELO3C033258.2.1">
    <property type="protein sequence ID" value="MELO3C033258.2.1"/>
    <property type="gene ID" value="MELO3C033258.2"/>
</dbReference>
<name>A0A9I9EG03_CUCME</name>
<dbReference type="AlphaFoldDB" id="A0A9I9EG03"/>
<proteinExistence type="predicted"/>
<sequence>MNIRDNGDCETPSDLRDEAPSSLEKKDQDFHNKNFSKLPKSILSSPTDEACLPSFILSSGLNYVGLPT</sequence>
<feature type="region of interest" description="Disordered" evidence="1">
    <location>
        <begin position="1"/>
        <end position="30"/>
    </location>
</feature>
<evidence type="ECO:0000256" key="1">
    <source>
        <dbReference type="SAM" id="MobiDB-lite"/>
    </source>
</evidence>
<dbReference type="EnsemblPlants" id="MELO3C033258.2.1">
    <property type="protein sequence ID" value="MELO3C033258.2.1"/>
    <property type="gene ID" value="MELO3C033258.2"/>
</dbReference>